<sequence>MKLAKTLLLSSVALILVLSLALPTLADRPPTPQEAADWTKDRIHDFLHKYNLDNERNHLVDEAALKKKVQSYEKAAKNNAHYFGSKVDHFLNTIKNQLAKQSDLSQQDVDSVVSDLQYNLRHLELQGQLTRAKVEQRVDKLQRQLAKKKTISESSWNAIKNDVQADFAEHYYRPSFFQRVFSSHKPSAAESAKSSIDQWLDTVHDNLQDLRVMTDNQLQSVMDQLRQAITHANLHKVASKRWYDRLYHRLEKKAKLTEQQMDQIKETMEQQINSYKVFATDYVGTKSDESREWMDHVYDCCHHAYDVATSTLEDWLSYAMARVHDAVKGLQHRQEYVKDKAAHDLNDAKVKAANDLKGAKDKAASNLKDAKLSAEQKEQDWKHNFDKYWQHKHLEAYRRLGYSEAQIDHLKKSFSSAFASKQSLAQKNVEQTLDGMKQYMQDARVQTSAQIQAEIDKIKHHLNEWKSQW</sequence>
<dbReference type="AlphaFoldDB" id="A0A170AQ27"/>
<keyword evidence="1" id="KW-0175">Coiled coil</keyword>
<evidence type="ECO:0000256" key="1">
    <source>
        <dbReference type="SAM" id="Coils"/>
    </source>
</evidence>
<reference evidence="3" key="1">
    <citation type="submission" date="2016-04" db="EMBL/GenBank/DDBJ databases">
        <authorList>
            <person name="Evans L.H."/>
            <person name="Alamgir A."/>
            <person name="Owens N."/>
            <person name="Weber N.D."/>
            <person name="Virtaneva K."/>
            <person name="Barbian K."/>
            <person name="Babar A."/>
            <person name="Rosenke K."/>
        </authorList>
    </citation>
    <scope>NUCLEOTIDE SEQUENCE [LARGE SCALE GENOMIC DNA]</scope>
    <source>
        <strain evidence="3">CBS 101.48</strain>
    </source>
</reference>
<dbReference type="Proteomes" id="UP000078561">
    <property type="component" value="Unassembled WGS sequence"/>
</dbReference>
<keyword evidence="2" id="KW-0732">Signal</keyword>
<feature type="signal peptide" evidence="2">
    <location>
        <begin position="1"/>
        <end position="26"/>
    </location>
</feature>
<evidence type="ECO:0000313" key="3">
    <source>
        <dbReference type="EMBL" id="SAM07932.1"/>
    </source>
</evidence>
<evidence type="ECO:0000256" key="2">
    <source>
        <dbReference type="SAM" id="SignalP"/>
    </source>
</evidence>
<dbReference type="EMBL" id="LT554871">
    <property type="protein sequence ID" value="SAM07932.1"/>
    <property type="molecule type" value="Genomic_DNA"/>
</dbReference>
<organism evidence="3">
    <name type="scientific">Absidia glauca</name>
    <name type="common">Pin mould</name>
    <dbReference type="NCBI Taxonomy" id="4829"/>
    <lineage>
        <taxon>Eukaryota</taxon>
        <taxon>Fungi</taxon>
        <taxon>Fungi incertae sedis</taxon>
        <taxon>Mucoromycota</taxon>
        <taxon>Mucoromycotina</taxon>
        <taxon>Mucoromycetes</taxon>
        <taxon>Mucorales</taxon>
        <taxon>Cunninghamellaceae</taxon>
        <taxon>Absidia</taxon>
    </lineage>
</organism>
<name>A0A170AQ27_ABSGL</name>
<gene>
    <name evidence="3" type="primary">ABSGL_13590.1 scaffold 14267</name>
</gene>
<feature type="coiled-coil region" evidence="1">
    <location>
        <begin position="247"/>
        <end position="274"/>
    </location>
</feature>
<proteinExistence type="predicted"/>
<dbReference type="OMA" id="HIDWIQN"/>
<dbReference type="InParanoid" id="A0A170AQ27"/>
<accession>A0A170AQ27</accession>
<evidence type="ECO:0000313" key="4">
    <source>
        <dbReference type="Proteomes" id="UP000078561"/>
    </source>
</evidence>
<protein>
    <submittedName>
        <fullName evidence="3">Uncharacterized protein</fullName>
    </submittedName>
</protein>
<dbReference type="OrthoDB" id="2274989at2759"/>
<feature type="chain" id="PRO_5007903058" evidence="2">
    <location>
        <begin position="27"/>
        <end position="469"/>
    </location>
</feature>
<keyword evidence="4" id="KW-1185">Reference proteome</keyword>